<dbReference type="Proteomes" id="UP001270362">
    <property type="component" value="Unassembled WGS sequence"/>
</dbReference>
<proteinExistence type="predicted"/>
<reference evidence="2" key="2">
    <citation type="submission" date="2023-06" db="EMBL/GenBank/DDBJ databases">
        <authorList>
            <consortium name="Lawrence Berkeley National Laboratory"/>
            <person name="Haridas S."/>
            <person name="Hensen N."/>
            <person name="Bonometti L."/>
            <person name="Westerberg I."/>
            <person name="Brannstrom I.O."/>
            <person name="Guillou S."/>
            <person name="Cros-Aarteil S."/>
            <person name="Calhoun S."/>
            <person name="Kuo A."/>
            <person name="Mondo S."/>
            <person name="Pangilinan J."/>
            <person name="Riley R."/>
            <person name="Labutti K."/>
            <person name="Andreopoulos B."/>
            <person name="Lipzen A."/>
            <person name="Chen C."/>
            <person name="Yanf M."/>
            <person name="Daum C."/>
            <person name="Ng V."/>
            <person name="Clum A."/>
            <person name="Steindorff A."/>
            <person name="Ohm R."/>
            <person name="Martin F."/>
            <person name="Silar P."/>
            <person name="Natvig D."/>
            <person name="Lalanne C."/>
            <person name="Gautier V."/>
            <person name="Ament-Velasquez S.L."/>
            <person name="Kruys A."/>
            <person name="Hutchinson M.I."/>
            <person name="Powell A.J."/>
            <person name="Barry K."/>
            <person name="Miller A.N."/>
            <person name="Grigoriev I.V."/>
            <person name="Debuchy R."/>
            <person name="Gladieux P."/>
            <person name="Thoren M.H."/>
            <person name="Johannesson H."/>
        </authorList>
    </citation>
    <scope>NUCLEOTIDE SEQUENCE</scope>
    <source>
        <strain evidence="2">CBS 314.62</strain>
    </source>
</reference>
<gene>
    <name evidence="2" type="ORF">B0T22DRAFT_83142</name>
</gene>
<feature type="compositionally biased region" description="Basic and acidic residues" evidence="1">
    <location>
        <begin position="86"/>
        <end position="98"/>
    </location>
</feature>
<dbReference type="EMBL" id="JAULSO010000001">
    <property type="protein sequence ID" value="KAK3694826.1"/>
    <property type="molecule type" value="Genomic_DNA"/>
</dbReference>
<feature type="compositionally biased region" description="Polar residues" evidence="1">
    <location>
        <begin position="843"/>
        <end position="856"/>
    </location>
</feature>
<reference evidence="2" key="1">
    <citation type="journal article" date="2023" name="Mol. Phylogenet. Evol.">
        <title>Genome-scale phylogeny and comparative genomics of the fungal order Sordariales.</title>
        <authorList>
            <person name="Hensen N."/>
            <person name="Bonometti L."/>
            <person name="Westerberg I."/>
            <person name="Brannstrom I.O."/>
            <person name="Guillou S."/>
            <person name="Cros-Aarteil S."/>
            <person name="Calhoun S."/>
            <person name="Haridas S."/>
            <person name="Kuo A."/>
            <person name="Mondo S."/>
            <person name="Pangilinan J."/>
            <person name="Riley R."/>
            <person name="LaButti K."/>
            <person name="Andreopoulos B."/>
            <person name="Lipzen A."/>
            <person name="Chen C."/>
            <person name="Yan M."/>
            <person name="Daum C."/>
            <person name="Ng V."/>
            <person name="Clum A."/>
            <person name="Steindorff A."/>
            <person name="Ohm R.A."/>
            <person name="Martin F."/>
            <person name="Silar P."/>
            <person name="Natvig D.O."/>
            <person name="Lalanne C."/>
            <person name="Gautier V."/>
            <person name="Ament-Velasquez S.L."/>
            <person name="Kruys A."/>
            <person name="Hutchinson M.I."/>
            <person name="Powell A.J."/>
            <person name="Barry K."/>
            <person name="Miller A.N."/>
            <person name="Grigoriev I.V."/>
            <person name="Debuchy R."/>
            <person name="Gladieux P."/>
            <person name="Hiltunen Thoren M."/>
            <person name="Johannesson H."/>
        </authorList>
    </citation>
    <scope>NUCLEOTIDE SEQUENCE</scope>
    <source>
        <strain evidence="2">CBS 314.62</strain>
    </source>
</reference>
<feature type="region of interest" description="Disordered" evidence="1">
    <location>
        <begin position="843"/>
        <end position="863"/>
    </location>
</feature>
<feature type="compositionally biased region" description="Basic residues" evidence="1">
    <location>
        <begin position="1197"/>
        <end position="1210"/>
    </location>
</feature>
<feature type="compositionally biased region" description="Basic residues" evidence="1">
    <location>
        <begin position="573"/>
        <end position="591"/>
    </location>
</feature>
<feature type="compositionally biased region" description="Basic and acidic residues" evidence="1">
    <location>
        <begin position="140"/>
        <end position="153"/>
    </location>
</feature>
<feature type="compositionally biased region" description="Polar residues" evidence="1">
    <location>
        <begin position="1123"/>
        <end position="1139"/>
    </location>
</feature>
<feature type="compositionally biased region" description="Low complexity" evidence="1">
    <location>
        <begin position="488"/>
        <end position="572"/>
    </location>
</feature>
<feature type="compositionally biased region" description="Basic and acidic residues" evidence="1">
    <location>
        <begin position="1236"/>
        <end position="1246"/>
    </location>
</feature>
<feature type="compositionally biased region" description="Polar residues" evidence="1">
    <location>
        <begin position="1385"/>
        <end position="1398"/>
    </location>
</feature>
<evidence type="ECO:0000313" key="2">
    <source>
        <dbReference type="EMBL" id="KAK3694826.1"/>
    </source>
</evidence>
<feature type="region of interest" description="Disordered" evidence="1">
    <location>
        <begin position="1366"/>
        <end position="1398"/>
    </location>
</feature>
<organism evidence="2 3">
    <name type="scientific">Podospora appendiculata</name>
    <dbReference type="NCBI Taxonomy" id="314037"/>
    <lineage>
        <taxon>Eukaryota</taxon>
        <taxon>Fungi</taxon>
        <taxon>Dikarya</taxon>
        <taxon>Ascomycota</taxon>
        <taxon>Pezizomycotina</taxon>
        <taxon>Sordariomycetes</taxon>
        <taxon>Sordariomycetidae</taxon>
        <taxon>Sordariales</taxon>
        <taxon>Podosporaceae</taxon>
        <taxon>Podospora</taxon>
    </lineage>
</organism>
<feature type="region of interest" description="Disordered" evidence="1">
    <location>
        <begin position="758"/>
        <end position="780"/>
    </location>
</feature>
<feature type="compositionally biased region" description="Polar residues" evidence="1">
    <location>
        <begin position="199"/>
        <end position="209"/>
    </location>
</feature>
<feature type="region of interest" description="Disordered" evidence="1">
    <location>
        <begin position="1"/>
        <end position="315"/>
    </location>
</feature>
<sequence length="1398" mass="152911">MPRSNLSTSNSPYAAKSGPRTVSGPVIVNGTVFSRWTPEQALRRASENQKRAAMKDAPKETCDHPAVEQEQGKKGHHPSKSGPVPMDHEFRSAGEGVEKAGPSRLPRIASHNPNGLSVPPAVVEPTEPVAATAQNSESSQPDKARHSAEEPKVLETQTALSCQTSAAPTEKDRQPNGNSHSHSHSHGHEHEHKHKPTASVETITSGWSTTRHDDLHGPVMQHRISVRKSSGPGTAAPKSTVAAHDFPKGSAADHEGQENSSPSQDVSTSDIASQKVPETSGSGQEARKNSLPHGHEPRTSTAGQYTQPPRVPFSPTSMVACKNIDKRMHDPFYEECPCLRCVESSRTVFVTIRDDSNMPKLDPQARLDAIGHCFGRWGRVEMVQPRRQQDWSKDFFNVYVRFSTENSALEAIKAANMQPGPALRIPLVTNRLLAWFPYYSKHFRPKPSRFHGRHSMSFQIPQARPGREAAASQPPFRNSSTGSVYEAQMQQQHGLQPRPQPLLQQTVQEHPVHQQHIAQQPVPQQPVKQQSPFQQQHVQQEHIQQQQATQEQQIQHHQPVQQQQRQSVQQQHIQHHQHAQQQHYKRQHNQHHQSVQKQQQPVQEQHTQHHQPAQQQQSVQKQQYMQKQQQQQKQPGNKQPQHGRKVTNRMSQHHANPQAPPYTPGLQSPAIVYRRRDSLPPPFPSATGQPHPFTDVPPFMGGNTGSVDNLDMMQPGQVPPGQFYPLAYPPPPQPPPFPVGYTHAPPPGMPFVPVAGPPGQPIQPGLQPGQPGQPGHPGQPVQVVPHAQFYPGAVPFYPQMPVFPHGGVVYTPISYPYFPPGVNGTPAGHLVPVDHQPYQQQGHFPTPPGQQDGQTAQHHRLPPPQIQPFTMTPRMAVSQPLTRNFSDWAPDGKPIREFPLETPTRSGPPKGPRLVHQASGAKASTSAVNATTQKMASSSSDLAPQEAGQDQELDVEDHGTAIRRKPRQNPGLPAQWVDRGYSAGPSDQATRETSPEAFGPQTQPQDGPSQSVEKKKSKHKSKKKKNQNSNQSSSNSCAAIAPLGHPQAAQDKGKEAETALDVATGAGFDNNRKDRSQTVASRPTNPATLDSGSRTQKDKGLKAASKSDAKPKGNEEGIRVSASRPSTPSDSVDNFQPVQSHEADAKNDTTPKATAQVVGKDTDNDATPKAPAQVVRHDTGDDGALEAPAQVPDQSQPKKKGKNNKSKRGTKAGNDPSVTAEKAADQPSNEPLQSLDSRDTSPDRKQNPQLSVDQPYRAEAGGSLRIRRNRSKGPTLKSAFATSEPMAKDSEDKELPVEAAECPVAANKEVTLRDQNIHGSFKNLPKQFNAWPRQGDGKIWVPPPLAAQSKVTTPKVVVEHVETVKQRDTSTATDSDGLQLCSRKPSASSATLSHRTSE</sequence>
<feature type="compositionally biased region" description="Basic residues" evidence="1">
    <location>
        <begin position="181"/>
        <end position="196"/>
    </location>
</feature>
<feature type="compositionally biased region" description="Low complexity" evidence="1">
    <location>
        <begin position="1027"/>
        <end position="1036"/>
    </location>
</feature>
<feature type="compositionally biased region" description="Polar residues" evidence="1">
    <location>
        <begin position="922"/>
        <end position="942"/>
    </location>
</feature>
<feature type="compositionally biased region" description="Low complexity" evidence="1">
    <location>
        <begin position="118"/>
        <end position="133"/>
    </location>
</feature>
<feature type="compositionally biased region" description="Basic and acidic residues" evidence="1">
    <location>
        <begin position="1095"/>
        <end position="1118"/>
    </location>
</feature>
<keyword evidence="3" id="KW-1185">Reference proteome</keyword>
<evidence type="ECO:0008006" key="4">
    <source>
        <dbReference type="Google" id="ProtNLM"/>
    </source>
</evidence>
<name>A0AAE1CHH0_9PEZI</name>
<feature type="compositionally biased region" description="Polar residues" evidence="1">
    <location>
        <begin position="1077"/>
        <end position="1094"/>
    </location>
</feature>
<feature type="compositionally biased region" description="Basic and acidic residues" evidence="1">
    <location>
        <begin position="41"/>
        <end position="73"/>
    </location>
</feature>
<protein>
    <recommendedName>
        <fullName evidence="4">RRM domain-containing protein</fullName>
    </recommendedName>
</protein>
<feature type="compositionally biased region" description="Basic and acidic residues" evidence="1">
    <location>
        <begin position="245"/>
        <end position="257"/>
    </location>
</feature>
<comment type="caution">
    <text evidence="2">The sequence shown here is derived from an EMBL/GenBank/DDBJ whole genome shotgun (WGS) entry which is preliminary data.</text>
</comment>
<feature type="compositionally biased region" description="Polar residues" evidence="1">
    <location>
        <begin position="155"/>
        <end position="167"/>
    </location>
</feature>
<accession>A0AAE1CHH0</accession>
<feature type="region of interest" description="Disordered" evidence="1">
    <location>
        <begin position="883"/>
        <end position="1296"/>
    </location>
</feature>
<feature type="region of interest" description="Disordered" evidence="1">
    <location>
        <begin position="462"/>
        <end position="667"/>
    </location>
</feature>
<evidence type="ECO:0000313" key="3">
    <source>
        <dbReference type="Proteomes" id="UP001270362"/>
    </source>
</evidence>
<feature type="compositionally biased region" description="Polar residues" evidence="1">
    <location>
        <begin position="1226"/>
        <end position="1235"/>
    </location>
</feature>
<feature type="compositionally biased region" description="Basic and acidic residues" evidence="1">
    <location>
        <begin position="1286"/>
        <end position="1296"/>
    </location>
</feature>
<feature type="compositionally biased region" description="Low complexity" evidence="1">
    <location>
        <begin position="592"/>
        <end position="640"/>
    </location>
</feature>
<evidence type="ECO:0000256" key="1">
    <source>
        <dbReference type="SAM" id="MobiDB-lite"/>
    </source>
</evidence>
<feature type="compositionally biased region" description="Polar residues" evidence="1">
    <location>
        <begin position="1"/>
        <end position="12"/>
    </location>
</feature>
<feature type="compositionally biased region" description="Polar residues" evidence="1">
    <location>
        <begin position="258"/>
        <end position="283"/>
    </location>
</feature>
<feature type="compositionally biased region" description="Basic residues" evidence="1">
    <location>
        <begin position="1015"/>
        <end position="1026"/>
    </location>
</feature>
<feature type="compositionally biased region" description="Basic and acidic residues" evidence="1">
    <location>
        <begin position="285"/>
        <end position="298"/>
    </location>
</feature>